<protein>
    <submittedName>
        <fullName evidence="1">Uncharacterized protein</fullName>
    </submittedName>
</protein>
<gene>
    <name evidence="1" type="ORF">SAMN04487969_113177</name>
</gene>
<organism evidence="1 2">
    <name type="scientific">Paenibacillus algorifonticola</name>
    <dbReference type="NCBI Taxonomy" id="684063"/>
    <lineage>
        <taxon>Bacteria</taxon>
        <taxon>Bacillati</taxon>
        <taxon>Bacillota</taxon>
        <taxon>Bacilli</taxon>
        <taxon>Bacillales</taxon>
        <taxon>Paenibacillaceae</taxon>
        <taxon>Paenibacillus</taxon>
    </lineage>
</organism>
<keyword evidence="2" id="KW-1185">Reference proteome</keyword>
<proteinExistence type="predicted"/>
<evidence type="ECO:0000313" key="1">
    <source>
        <dbReference type="EMBL" id="SFF09376.1"/>
    </source>
</evidence>
<dbReference type="OrthoDB" id="9992489at2"/>
<dbReference type="Proteomes" id="UP000183410">
    <property type="component" value="Unassembled WGS sequence"/>
</dbReference>
<sequence>MNYRSIQKLINNLRASKEANPYKESIVSILERFRPFARAKNIERIYLSVAPIQYIISNLIELIRLNEMEKISTMASSIHNYPSFILGEYYCKSIDFWNEHIDFYNRIFESDFMIAWKHLFIEIYPKTGNEIKGGYF</sequence>
<dbReference type="RefSeq" id="WP_046232803.1">
    <property type="nucleotide sequence ID" value="NZ_FONN01000013.1"/>
</dbReference>
<accession>A0A1I2FXZ0</accession>
<dbReference type="AlphaFoldDB" id="A0A1I2FXZ0"/>
<evidence type="ECO:0000313" key="2">
    <source>
        <dbReference type="Proteomes" id="UP000183410"/>
    </source>
</evidence>
<name>A0A1I2FXZ0_9BACL</name>
<dbReference type="EMBL" id="FONN01000013">
    <property type="protein sequence ID" value="SFF09376.1"/>
    <property type="molecule type" value="Genomic_DNA"/>
</dbReference>
<reference evidence="2" key="1">
    <citation type="submission" date="2016-10" db="EMBL/GenBank/DDBJ databases">
        <authorList>
            <person name="Varghese N."/>
            <person name="Submissions S."/>
        </authorList>
    </citation>
    <scope>NUCLEOTIDE SEQUENCE [LARGE SCALE GENOMIC DNA]</scope>
    <source>
        <strain evidence="2">CGMCC 1.10223</strain>
    </source>
</reference>